<keyword evidence="3" id="KW-1185">Reference proteome</keyword>
<organism evidence="2 3">
    <name type="scientific">Halorientalis pallida</name>
    <dbReference type="NCBI Taxonomy" id="2479928"/>
    <lineage>
        <taxon>Archaea</taxon>
        <taxon>Methanobacteriati</taxon>
        <taxon>Methanobacteriota</taxon>
        <taxon>Stenosarchaea group</taxon>
        <taxon>Halobacteria</taxon>
        <taxon>Halobacteriales</taxon>
        <taxon>Haloarculaceae</taxon>
        <taxon>Halorientalis</taxon>
    </lineage>
</organism>
<feature type="transmembrane region" description="Helical" evidence="1">
    <location>
        <begin position="153"/>
        <end position="171"/>
    </location>
</feature>
<dbReference type="Proteomes" id="UP000289691">
    <property type="component" value="Unassembled WGS sequence"/>
</dbReference>
<keyword evidence="2" id="KW-0378">Hydrolase</keyword>
<dbReference type="RefSeq" id="WP_129069504.1">
    <property type="nucleotide sequence ID" value="NZ_RDFA01000004.1"/>
</dbReference>
<dbReference type="EMBL" id="RDFA01000004">
    <property type="protein sequence ID" value="RXK48667.1"/>
    <property type="molecule type" value="Genomic_DNA"/>
</dbReference>
<name>A0A498L238_9EURY</name>
<evidence type="ECO:0000313" key="3">
    <source>
        <dbReference type="Proteomes" id="UP000289691"/>
    </source>
</evidence>
<sequence>MMLPTHALAGMALALPVIVVAPEFAPVALAAGFAGGVLPDLDMYVGHRRTLHYPVYFSALAVGALALALAVPTALTVGLAFCLLGAALHSVTDVFGGGLELRPWEGTSDRAVYDHYRGQWLAPRRWVGYDGSPGDLLLSSLLAVPLLVTVDGAFRLAVLGGLVVAVVYATVRRALPTLAERLVDEFGAVLPAVVLAQLPTRYQQGVGIEEQ</sequence>
<proteinExistence type="predicted"/>
<evidence type="ECO:0000256" key="1">
    <source>
        <dbReference type="SAM" id="Phobius"/>
    </source>
</evidence>
<dbReference type="AlphaFoldDB" id="A0A498L238"/>
<evidence type="ECO:0000313" key="2">
    <source>
        <dbReference type="EMBL" id="RXK48667.1"/>
    </source>
</evidence>
<gene>
    <name evidence="2" type="ORF">EAF64_13415</name>
</gene>
<protein>
    <submittedName>
        <fullName evidence="2">Metal-dependent hydrolase</fullName>
    </submittedName>
</protein>
<reference evidence="2 3" key="1">
    <citation type="submission" date="2019-01" db="EMBL/GenBank/DDBJ databases">
        <title>Halorientalis sp. F13-25 a new haloarchaeum isolated from hypersaline water.</title>
        <authorList>
            <person name="Ana D.-V."/>
            <person name="Cristina S.-P."/>
            <person name="Antonio V."/>
        </authorList>
    </citation>
    <scope>NUCLEOTIDE SEQUENCE [LARGE SCALE GENOMIC DNA]</scope>
    <source>
        <strain evidence="2 3">F13-25</strain>
    </source>
</reference>
<keyword evidence="1" id="KW-0812">Transmembrane</keyword>
<dbReference type="GO" id="GO:0016787">
    <property type="term" value="F:hydrolase activity"/>
    <property type="evidence" value="ECO:0007669"/>
    <property type="project" value="UniProtKB-KW"/>
</dbReference>
<dbReference type="OrthoDB" id="204671at2157"/>
<keyword evidence="1" id="KW-0472">Membrane</keyword>
<accession>A0A498L238</accession>
<feature type="transmembrane region" description="Helical" evidence="1">
    <location>
        <begin position="54"/>
        <end position="84"/>
    </location>
</feature>
<keyword evidence="1" id="KW-1133">Transmembrane helix</keyword>
<comment type="caution">
    <text evidence="2">The sequence shown here is derived from an EMBL/GenBank/DDBJ whole genome shotgun (WGS) entry which is preliminary data.</text>
</comment>